<sequence>MINAKQAKSYEDDAEQRPKYQLKGTIVQKPEETSPPTKKFEPLNNIPQTRQSMPSDRPGVIVAMINALTENLNNKMKNNPLIISQTDRKHHLYSSKWQKQQKSKPMNLLFELKAEQELHKTHLPIHNQLFTLQRQPERVDNTQTEKGGSVQRS</sequence>
<feature type="compositionally biased region" description="Polar residues" evidence="1">
    <location>
        <begin position="141"/>
        <end position="153"/>
    </location>
</feature>
<dbReference type="Proteomes" id="UP000324800">
    <property type="component" value="Unassembled WGS sequence"/>
</dbReference>
<dbReference type="EMBL" id="SNRW01021710">
    <property type="protein sequence ID" value="KAA6364393.1"/>
    <property type="molecule type" value="Genomic_DNA"/>
</dbReference>
<protein>
    <submittedName>
        <fullName evidence="2">Uncharacterized protein</fullName>
    </submittedName>
</protein>
<comment type="caution">
    <text evidence="2">The sequence shown here is derived from an EMBL/GenBank/DDBJ whole genome shotgun (WGS) entry which is preliminary data.</text>
</comment>
<dbReference type="AlphaFoldDB" id="A0A5J4U2A3"/>
<feature type="region of interest" description="Disordered" evidence="1">
    <location>
        <begin position="1"/>
        <end position="57"/>
    </location>
</feature>
<reference evidence="2 3" key="1">
    <citation type="submission" date="2019-03" db="EMBL/GenBank/DDBJ databases">
        <title>Single cell metagenomics reveals metabolic interactions within the superorganism composed of flagellate Streblomastix strix and complex community of Bacteroidetes bacteria on its surface.</title>
        <authorList>
            <person name="Treitli S.C."/>
            <person name="Kolisko M."/>
            <person name="Husnik F."/>
            <person name="Keeling P."/>
            <person name="Hampl V."/>
        </authorList>
    </citation>
    <scope>NUCLEOTIDE SEQUENCE [LARGE SCALE GENOMIC DNA]</scope>
    <source>
        <strain evidence="2">ST1C</strain>
    </source>
</reference>
<proteinExistence type="predicted"/>
<feature type="compositionally biased region" description="Polar residues" evidence="1">
    <location>
        <begin position="45"/>
        <end position="54"/>
    </location>
</feature>
<evidence type="ECO:0000256" key="1">
    <source>
        <dbReference type="SAM" id="MobiDB-lite"/>
    </source>
</evidence>
<accession>A0A5J4U2A3</accession>
<name>A0A5J4U2A3_9EUKA</name>
<gene>
    <name evidence="2" type="ORF">EZS28_040080</name>
</gene>
<evidence type="ECO:0000313" key="3">
    <source>
        <dbReference type="Proteomes" id="UP000324800"/>
    </source>
</evidence>
<feature type="region of interest" description="Disordered" evidence="1">
    <location>
        <begin position="132"/>
        <end position="153"/>
    </location>
</feature>
<evidence type="ECO:0000313" key="2">
    <source>
        <dbReference type="EMBL" id="KAA6364393.1"/>
    </source>
</evidence>
<feature type="compositionally biased region" description="Basic and acidic residues" evidence="1">
    <location>
        <begin position="8"/>
        <end position="18"/>
    </location>
</feature>
<organism evidence="2 3">
    <name type="scientific">Streblomastix strix</name>
    <dbReference type="NCBI Taxonomy" id="222440"/>
    <lineage>
        <taxon>Eukaryota</taxon>
        <taxon>Metamonada</taxon>
        <taxon>Preaxostyla</taxon>
        <taxon>Oxymonadida</taxon>
        <taxon>Streblomastigidae</taxon>
        <taxon>Streblomastix</taxon>
    </lineage>
</organism>